<dbReference type="SUPFAM" id="SSF48452">
    <property type="entry name" value="TPR-like"/>
    <property type="match status" value="3"/>
</dbReference>
<dbReference type="RefSeq" id="WP_353550044.1">
    <property type="nucleotide sequence ID" value="NZ_AP029612.1"/>
</dbReference>
<gene>
    <name evidence="5" type="ORF">KACHI17_06170</name>
</gene>
<dbReference type="Pfam" id="PF14559">
    <property type="entry name" value="TPR_19"/>
    <property type="match status" value="1"/>
</dbReference>
<dbReference type="Gene3D" id="1.25.40.10">
    <property type="entry name" value="Tetratricopeptide repeat domain"/>
    <property type="match status" value="3"/>
</dbReference>
<name>A0AAT9GGF0_9BACT</name>
<keyword evidence="2 3" id="KW-0802">TPR repeat</keyword>
<keyword evidence="1" id="KW-0677">Repeat</keyword>
<dbReference type="PANTHER" id="PTHR44858">
    <property type="entry name" value="TETRATRICOPEPTIDE REPEAT PROTEIN 6"/>
    <property type="match status" value="1"/>
</dbReference>
<feature type="chain" id="PRO_5043557632" description="Tetratricopeptide repeat protein" evidence="4">
    <location>
        <begin position="22"/>
        <end position="551"/>
    </location>
</feature>
<reference evidence="5" key="1">
    <citation type="submission" date="2024-02" db="EMBL/GenBank/DDBJ databases">
        <title>Sediminibacterium planktonica sp. nov. and Sediminibacterium longus sp. nov., isolated from surface lake and river water.</title>
        <authorList>
            <person name="Watanabe K."/>
            <person name="Takemine S."/>
            <person name="Ishii Y."/>
            <person name="Ogata Y."/>
            <person name="Shindo C."/>
            <person name="Suda W."/>
        </authorList>
    </citation>
    <scope>NUCLEOTIDE SEQUENCE</scope>
    <source>
        <strain evidence="5">KACHI17</strain>
    </source>
</reference>
<protein>
    <recommendedName>
        <fullName evidence="6">Tetratricopeptide repeat protein</fullName>
    </recommendedName>
</protein>
<feature type="repeat" description="TPR" evidence="3">
    <location>
        <begin position="193"/>
        <end position="226"/>
    </location>
</feature>
<dbReference type="Pfam" id="PF13414">
    <property type="entry name" value="TPR_11"/>
    <property type="match status" value="1"/>
</dbReference>
<evidence type="ECO:0000256" key="2">
    <source>
        <dbReference type="ARBA" id="ARBA00022803"/>
    </source>
</evidence>
<dbReference type="InterPro" id="IPR011990">
    <property type="entry name" value="TPR-like_helical_dom_sf"/>
</dbReference>
<proteinExistence type="predicted"/>
<feature type="signal peptide" evidence="4">
    <location>
        <begin position="1"/>
        <end position="21"/>
    </location>
</feature>
<dbReference type="EMBL" id="AP029612">
    <property type="protein sequence ID" value="BFG69736.1"/>
    <property type="molecule type" value="Genomic_DNA"/>
</dbReference>
<dbReference type="InterPro" id="IPR050498">
    <property type="entry name" value="Ycf3"/>
</dbReference>
<accession>A0AAT9GGF0</accession>
<evidence type="ECO:0000256" key="1">
    <source>
        <dbReference type="ARBA" id="ARBA00022737"/>
    </source>
</evidence>
<dbReference type="SMART" id="SM00028">
    <property type="entry name" value="TPR"/>
    <property type="match status" value="6"/>
</dbReference>
<dbReference type="PANTHER" id="PTHR44858:SF1">
    <property type="entry name" value="UDP-N-ACETYLGLUCOSAMINE--PEPTIDE N-ACETYLGLUCOSAMINYLTRANSFERASE SPINDLY-RELATED"/>
    <property type="match status" value="1"/>
</dbReference>
<evidence type="ECO:0000256" key="4">
    <source>
        <dbReference type="SAM" id="SignalP"/>
    </source>
</evidence>
<organism evidence="5">
    <name type="scientific">Sediminibacterium sp. KACHI17</name>
    <dbReference type="NCBI Taxonomy" id="1751071"/>
    <lineage>
        <taxon>Bacteria</taxon>
        <taxon>Pseudomonadati</taxon>
        <taxon>Bacteroidota</taxon>
        <taxon>Chitinophagia</taxon>
        <taxon>Chitinophagales</taxon>
        <taxon>Chitinophagaceae</taxon>
        <taxon>Sediminibacterium</taxon>
    </lineage>
</organism>
<feature type="repeat" description="TPR" evidence="3">
    <location>
        <begin position="159"/>
        <end position="192"/>
    </location>
</feature>
<dbReference type="PROSITE" id="PS50005">
    <property type="entry name" value="TPR"/>
    <property type="match status" value="2"/>
</dbReference>
<evidence type="ECO:0008006" key="6">
    <source>
        <dbReference type="Google" id="ProtNLM"/>
    </source>
</evidence>
<sequence length="551" mass="63553">MQKKLWYTVCVFMTMMFAVSAQTVDEGKKLFEYERYRSAIEVLKKTVTANPQDINGWYWLTRAQLAAGNTDSAALSIQQMPADLKLQPFGKVIQGAVLLQKEDSITSLQLFTEAIGTKRKKDPAIQLAVANAMIDAPKGNLNKAIELLREAAERDKKNSLIYLSIGDAYRKLYNGSEAVKAYQEAIDADSKNAEAYYKIGKIYQTQNNVEVFTEYYNKAIQADPDFAPVYYPLYYYYYFRDVNKALEYLQTYISKTDYSIENEYMLTDLYYVSKKYNEAIQAGQQVLAKEGNQVKPRIYKLLAYSYDGLEDATNAEKWMKDYFEKENDSNYVAKDFDLMGKIVTNKGDTGEGVIWYEKAYQLEKDTTLKMDYVKKIMAVYKSQKNYVKQAEWNGELYKMNAPFTNVDIFNWGVAYYNAKNYQMADSVFGIYATKYPDQTFGYYWRARSNAAVDTAMEMGIAIPHYEDMIDVALKDTGNANNKKWLIEAYGYIAAYKVNAEKKYDTALELYDKILELDPANNDAEKYKEILEKIMAEQAKQSSKDPQRDSER</sequence>
<evidence type="ECO:0000313" key="5">
    <source>
        <dbReference type="EMBL" id="BFG69736.1"/>
    </source>
</evidence>
<dbReference type="InterPro" id="IPR019734">
    <property type="entry name" value="TPR_rpt"/>
</dbReference>
<dbReference type="AlphaFoldDB" id="A0AAT9GGF0"/>
<keyword evidence="4" id="KW-0732">Signal</keyword>
<evidence type="ECO:0000256" key="3">
    <source>
        <dbReference type="PROSITE-ProRule" id="PRU00339"/>
    </source>
</evidence>